<feature type="transmembrane region" description="Helical" evidence="1">
    <location>
        <begin position="66"/>
        <end position="86"/>
    </location>
</feature>
<comment type="caution">
    <text evidence="2">The sequence shown here is derived from an EMBL/GenBank/DDBJ whole genome shotgun (WGS) entry which is preliminary data.</text>
</comment>
<accession>A0A9E2BHB3</accession>
<organism evidence="2 3">
    <name type="scientific">Psychracetigena formicireducens</name>
    <dbReference type="NCBI Taxonomy" id="2986056"/>
    <lineage>
        <taxon>Bacteria</taxon>
        <taxon>Bacillati</taxon>
        <taxon>Candidatus Lithacetigenota</taxon>
        <taxon>Candidatus Psychracetigena</taxon>
    </lineage>
</organism>
<dbReference type="Proteomes" id="UP000811545">
    <property type="component" value="Unassembled WGS sequence"/>
</dbReference>
<keyword evidence="1" id="KW-0812">Transmembrane</keyword>
<feature type="transmembrane region" description="Helical" evidence="1">
    <location>
        <begin position="6"/>
        <end position="28"/>
    </location>
</feature>
<reference evidence="2 3" key="1">
    <citation type="journal article" date="2021" name="bioRxiv">
        <title>Unique metabolic strategies in Hadean analogues reveal hints for primordial physiology.</title>
        <authorList>
            <person name="Nobu M.K."/>
            <person name="Nakai R."/>
            <person name="Tamazawa S."/>
            <person name="Mori H."/>
            <person name="Toyoda A."/>
            <person name="Ijiri A."/>
            <person name="Suzuki S."/>
            <person name="Kurokawa K."/>
            <person name="Kamagata Y."/>
            <person name="Tamaki H."/>
        </authorList>
    </citation>
    <scope>NUCLEOTIDE SEQUENCE [LARGE SCALE GENOMIC DNA]</scope>
    <source>
        <strain evidence="2">BS525</strain>
    </source>
</reference>
<feature type="transmembrane region" description="Helical" evidence="1">
    <location>
        <begin position="98"/>
        <end position="118"/>
    </location>
</feature>
<dbReference type="AlphaFoldDB" id="A0A9E2BHB3"/>
<feature type="transmembrane region" description="Helical" evidence="1">
    <location>
        <begin position="151"/>
        <end position="175"/>
    </location>
</feature>
<feature type="transmembrane region" description="Helical" evidence="1">
    <location>
        <begin position="124"/>
        <end position="144"/>
    </location>
</feature>
<keyword evidence="1" id="KW-0472">Membrane</keyword>
<evidence type="ECO:0000313" key="3">
    <source>
        <dbReference type="Proteomes" id="UP000811545"/>
    </source>
</evidence>
<keyword evidence="1" id="KW-1133">Transmembrane helix</keyword>
<name>A0A9E2BHB3_PSYF1</name>
<evidence type="ECO:0000256" key="1">
    <source>
        <dbReference type="SAM" id="Phobius"/>
    </source>
</evidence>
<feature type="transmembrane region" description="Helical" evidence="1">
    <location>
        <begin position="40"/>
        <end position="60"/>
    </location>
</feature>
<sequence>MKVKLLFAIGVLLFLSVLTWVGFLSFFLGEQIPVIGMRSFVGFLLPLPFFLGLSSIYQYFKSKEDITISLLDAISHVGICAFPLAINGVVLWIMNKYYYYHFILSPLPMIFTTPIAMLTGDPAVWCYLYNYGAAWFIFFILYLWTLQRKNIIPVLFTSLIFTILYYFTLPAYLYIADKMIP</sequence>
<dbReference type="EMBL" id="QLTW01000117">
    <property type="protein sequence ID" value="MBT9145565.1"/>
    <property type="molecule type" value="Genomic_DNA"/>
</dbReference>
<protein>
    <submittedName>
        <fullName evidence="2">Uncharacterized protein</fullName>
    </submittedName>
</protein>
<gene>
    <name evidence="2" type="ORF">DDT42_01437</name>
</gene>
<proteinExistence type="predicted"/>
<evidence type="ECO:0000313" key="2">
    <source>
        <dbReference type="EMBL" id="MBT9145565.1"/>
    </source>
</evidence>